<keyword evidence="1" id="KW-0472">Membrane</keyword>
<evidence type="ECO:0000256" key="1">
    <source>
        <dbReference type="SAM" id="Phobius"/>
    </source>
</evidence>
<dbReference type="RefSeq" id="WP_189480427.1">
    <property type="nucleotide sequence ID" value="NZ_BMYR01000002.1"/>
</dbReference>
<dbReference type="InterPro" id="IPR012902">
    <property type="entry name" value="N_methyl_site"/>
</dbReference>
<feature type="transmembrane region" description="Helical" evidence="1">
    <location>
        <begin position="12"/>
        <end position="33"/>
    </location>
</feature>
<protein>
    <recommendedName>
        <fullName evidence="4">Type IV pilus modification protein PilV</fullName>
    </recommendedName>
</protein>
<evidence type="ECO:0000313" key="2">
    <source>
        <dbReference type="EMBL" id="GGW52945.1"/>
    </source>
</evidence>
<sequence>MEHQRGATLIEVLITLLILKIGLLGALAGQLFALKVVTDASQRTTAVALSHEIAQQLATFNRTATSSDFTVQTITSNLNCSNAAPCMYAEARQYLLMRWQQKWLSPNSSYGVLFAPTFCIQQQAGQLQLKASWRHHAALAQATANDCDVVDGRSVLHLQ</sequence>
<name>A0ABQ2WEZ9_9ALTE</name>
<dbReference type="Pfam" id="PF07963">
    <property type="entry name" value="N_methyl"/>
    <property type="match status" value="1"/>
</dbReference>
<proteinExistence type="predicted"/>
<evidence type="ECO:0008006" key="4">
    <source>
        <dbReference type="Google" id="ProtNLM"/>
    </source>
</evidence>
<dbReference type="EMBL" id="BMYR01000002">
    <property type="protein sequence ID" value="GGW52945.1"/>
    <property type="molecule type" value="Genomic_DNA"/>
</dbReference>
<reference evidence="3" key="1">
    <citation type="journal article" date="2019" name="Int. J. Syst. Evol. Microbiol.">
        <title>The Global Catalogue of Microorganisms (GCM) 10K type strain sequencing project: providing services to taxonomists for standard genome sequencing and annotation.</title>
        <authorList>
            <consortium name="The Broad Institute Genomics Platform"/>
            <consortium name="The Broad Institute Genome Sequencing Center for Infectious Disease"/>
            <person name="Wu L."/>
            <person name="Ma J."/>
        </authorList>
    </citation>
    <scope>NUCLEOTIDE SEQUENCE [LARGE SCALE GENOMIC DNA]</scope>
    <source>
        <strain evidence="3">KCTC 23723</strain>
    </source>
</reference>
<accession>A0ABQ2WEZ9</accession>
<keyword evidence="1" id="KW-1133">Transmembrane helix</keyword>
<dbReference type="Proteomes" id="UP000634667">
    <property type="component" value="Unassembled WGS sequence"/>
</dbReference>
<organism evidence="2 3">
    <name type="scientific">Alishewanella tabrizica</name>
    <dbReference type="NCBI Taxonomy" id="671278"/>
    <lineage>
        <taxon>Bacteria</taxon>
        <taxon>Pseudomonadati</taxon>
        <taxon>Pseudomonadota</taxon>
        <taxon>Gammaproteobacteria</taxon>
        <taxon>Alteromonadales</taxon>
        <taxon>Alteromonadaceae</taxon>
        <taxon>Alishewanella</taxon>
    </lineage>
</organism>
<keyword evidence="1" id="KW-0812">Transmembrane</keyword>
<gene>
    <name evidence="2" type="ORF">GCM10008111_06320</name>
</gene>
<keyword evidence="3" id="KW-1185">Reference proteome</keyword>
<evidence type="ECO:0000313" key="3">
    <source>
        <dbReference type="Proteomes" id="UP000634667"/>
    </source>
</evidence>
<comment type="caution">
    <text evidence="2">The sequence shown here is derived from an EMBL/GenBank/DDBJ whole genome shotgun (WGS) entry which is preliminary data.</text>
</comment>